<accession>A0ABW2IIC7</accession>
<dbReference type="Gene3D" id="2.40.50.140">
    <property type="entry name" value="Nucleic acid-binding proteins"/>
    <property type="match status" value="1"/>
</dbReference>
<dbReference type="SUPFAM" id="SSF50249">
    <property type="entry name" value="Nucleic acid-binding proteins"/>
    <property type="match status" value="1"/>
</dbReference>
<comment type="caution">
    <text evidence="7">The sequence shown here is derived from an EMBL/GenBank/DDBJ whole genome shotgun (WGS) entry which is preliminary data.</text>
</comment>
<dbReference type="InterPro" id="IPR022572">
    <property type="entry name" value="DNA_rep/recomb_RecO_N"/>
</dbReference>
<dbReference type="HAMAP" id="MF_00201">
    <property type="entry name" value="RecO"/>
    <property type="match status" value="1"/>
</dbReference>
<sequence>MAEWTDTAISLGARTFGETDVILDVFTPSRGRTRGLVYGGISQKKRPMIEAGNTIEVQWKGKAEGSLGHFSVADATNQRAARYMTDPLALAGMSAAAAILREGLPEGEAKSGLYEASEVLLDMFGEPDIWPAIFIKWELGFLQQMGYGLNLETCVISGANDGLTHVSPKSGRAVRGSEAEAYLDKLLSLPAFLTDSKAPPNPYDIGAGFKLTGYFLTRRLFADINRDAPEARYLMLERLEKSGRILYTKEQAQASPKPSATAQGNYMGAKPNVPEHKKVGRHIRQPMNRKTEL</sequence>
<dbReference type="Pfam" id="PF02565">
    <property type="entry name" value="RecO_C"/>
    <property type="match status" value="1"/>
</dbReference>
<reference evidence="8" key="1">
    <citation type="journal article" date="2019" name="Int. J. Syst. Evol. Microbiol.">
        <title>The Global Catalogue of Microorganisms (GCM) 10K type strain sequencing project: providing services to taxonomists for standard genome sequencing and annotation.</title>
        <authorList>
            <consortium name="The Broad Institute Genomics Platform"/>
            <consortium name="The Broad Institute Genome Sequencing Center for Infectious Disease"/>
            <person name="Wu L."/>
            <person name="Ma J."/>
        </authorList>
    </citation>
    <scope>NUCLEOTIDE SEQUENCE [LARGE SCALE GENOMIC DNA]</scope>
    <source>
        <strain evidence="8">CCUG 51308</strain>
    </source>
</reference>
<dbReference type="PANTHER" id="PTHR33991">
    <property type="entry name" value="DNA REPAIR PROTEIN RECO"/>
    <property type="match status" value="1"/>
</dbReference>
<organism evidence="7 8">
    <name type="scientific">Hirschia litorea</name>
    <dbReference type="NCBI Taxonomy" id="1199156"/>
    <lineage>
        <taxon>Bacteria</taxon>
        <taxon>Pseudomonadati</taxon>
        <taxon>Pseudomonadota</taxon>
        <taxon>Alphaproteobacteria</taxon>
        <taxon>Hyphomonadales</taxon>
        <taxon>Hyphomonadaceae</taxon>
        <taxon>Hirschia</taxon>
    </lineage>
</organism>
<dbReference type="InterPro" id="IPR012340">
    <property type="entry name" value="NA-bd_OB-fold"/>
</dbReference>
<evidence type="ECO:0000256" key="1">
    <source>
        <dbReference type="ARBA" id="ARBA00022763"/>
    </source>
</evidence>
<evidence type="ECO:0000259" key="6">
    <source>
        <dbReference type="Pfam" id="PF11967"/>
    </source>
</evidence>
<feature type="compositionally biased region" description="Polar residues" evidence="5">
    <location>
        <begin position="250"/>
        <end position="264"/>
    </location>
</feature>
<keyword evidence="8" id="KW-1185">Reference proteome</keyword>
<evidence type="ECO:0000313" key="8">
    <source>
        <dbReference type="Proteomes" id="UP001596492"/>
    </source>
</evidence>
<dbReference type="EMBL" id="JBHTBR010000002">
    <property type="protein sequence ID" value="MFC7290814.1"/>
    <property type="molecule type" value="Genomic_DNA"/>
</dbReference>
<keyword evidence="1 4" id="KW-0227">DNA damage</keyword>
<dbReference type="Pfam" id="PF11967">
    <property type="entry name" value="RecO_N"/>
    <property type="match status" value="1"/>
</dbReference>
<feature type="domain" description="DNA replication/recombination mediator RecO N-terminal" evidence="6">
    <location>
        <begin position="1"/>
        <end position="77"/>
    </location>
</feature>
<dbReference type="PANTHER" id="PTHR33991:SF1">
    <property type="entry name" value="DNA REPAIR PROTEIN RECO"/>
    <property type="match status" value="1"/>
</dbReference>
<comment type="function">
    <text evidence="4">Involved in DNA repair and RecF pathway recombination.</text>
</comment>
<evidence type="ECO:0000256" key="3">
    <source>
        <dbReference type="ARBA" id="ARBA00023204"/>
    </source>
</evidence>
<evidence type="ECO:0000256" key="5">
    <source>
        <dbReference type="SAM" id="MobiDB-lite"/>
    </source>
</evidence>
<gene>
    <name evidence="4 7" type="primary">recO</name>
    <name evidence="7" type="ORF">ACFQS8_04240</name>
</gene>
<evidence type="ECO:0000256" key="4">
    <source>
        <dbReference type="HAMAP-Rule" id="MF_00201"/>
    </source>
</evidence>
<proteinExistence type="inferred from homology"/>
<dbReference type="SUPFAM" id="SSF57863">
    <property type="entry name" value="ArfGap/RecO-like zinc finger"/>
    <property type="match status" value="1"/>
</dbReference>
<keyword evidence="3 4" id="KW-0234">DNA repair</keyword>
<dbReference type="NCBIfam" id="TIGR00613">
    <property type="entry name" value="reco"/>
    <property type="match status" value="1"/>
</dbReference>
<dbReference type="InterPro" id="IPR037278">
    <property type="entry name" value="ARFGAP/RecO"/>
</dbReference>
<name>A0ABW2IIC7_9PROT</name>
<dbReference type="Proteomes" id="UP001596492">
    <property type="component" value="Unassembled WGS sequence"/>
</dbReference>
<evidence type="ECO:0000256" key="2">
    <source>
        <dbReference type="ARBA" id="ARBA00023172"/>
    </source>
</evidence>
<keyword evidence="2 4" id="KW-0233">DNA recombination</keyword>
<dbReference type="InterPro" id="IPR003717">
    <property type="entry name" value="RecO"/>
</dbReference>
<comment type="similarity">
    <text evidence="4">Belongs to the RecO family.</text>
</comment>
<feature type="region of interest" description="Disordered" evidence="5">
    <location>
        <begin position="250"/>
        <end position="293"/>
    </location>
</feature>
<dbReference type="RefSeq" id="WP_382166017.1">
    <property type="nucleotide sequence ID" value="NZ_JBHTBR010000002.1"/>
</dbReference>
<evidence type="ECO:0000313" key="7">
    <source>
        <dbReference type="EMBL" id="MFC7290814.1"/>
    </source>
</evidence>
<protein>
    <recommendedName>
        <fullName evidence="4">DNA repair protein RecO</fullName>
    </recommendedName>
    <alternativeName>
        <fullName evidence="4">Recombination protein O</fullName>
    </alternativeName>
</protein>